<comment type="caution">
    <text evidence="2">The sequence shown here is derived from an EMBL/GenBank/DDBJ whole genome shotgun (WGS) entry which is preliminary data.</text>
</comment>
<sequence>MDKERLSPSEPPHKPRLSLAEEQRLAFEEDQKRGVRPGTTRFLEFLFRN</sequence>
<gene>
    <name evidence="2" type="ORF">GCM10022211_24590</name>
</gene>
<reference evidence="3" key="1">
    <citation type="journal article" date="2019" name="Int. J. Syst. Evol. Microbiol.">
        <title>The Global Catalogue of Microorganisms (GCM) 10K type strain sequencing project: providing services to taxonomists for standard genome sequencing and annotation.</title>
        <authorList>
            <consortium name="The Broad Institute Genomics Platform"/>
            <consortium name="The Broad Institute Genome Sequencing Center for Infectious Disease"/>
            <person name="Wu L."/>
            <person name="Ma J."/>
        </authorList>
    </citation>
    <scope>NUCLEOTIDE SEQUENCE [LARGE SCALE GENOMIC DNA]</scope>
    <source>
        <strain evidence="3">JCM 16603</strain>
    </source>
</reference>
<organism evidence="2 3">
    <name type="scientific">Sphingomonas humi</name>
    <dbReference type="NCBI Taxonomy" id="335630"/>
    <lineage>
        <taxon>Bacteria</taxon>
        <taxon>Pseudomonadati</taxon>
        <taxon>Pseudomonadota</taxon>
        <taxon>Alphaproteobacteria</taxon>
        <taxon>Sphingomonadales</taxon>
        <taxon>Sphingomonadaceae</taxon>
        <taxon>Sphingomonas</taxon>
    </lineage>
</organism>
<name>A0ABP7SBY6_9SPHN</name>
<evidence type="ECO:0000313" key="3">
    <source>
        <dbReference type="Proteomes" id="UP001501310"/>
    </source>
</evidence>
<evidence type="ECO:0000256" key="1">
    <source>
        <dbReference type="SAM" id="MobiDB-lite"/>
    </source>
</evidence>
<dbReference type="RefSeq" id="WP_344710749.1">
    <property type="nucleotide sequence ID" value="NZ_BAAAZD010000002.1"/>
</dbReference>
<keyword evidence="3" id="KW-1185">Reference proteome</keyword>
<protein>
    <submittedName>
        <fullName evidence="2">Uncharacterized protein</fullName>
    </submittedName>
</protein>
<feature type="region of interest" description="Disordered" evidence="1">
    <location>
        <begin position="1"/>
        <end position="20"/>
    </location>
</feature>
<evidence type="ECO:0000313" key="2">
    <source>
        <dbReference type="EMBL" id="GAA4009487.1"/>
    </source>
</evidence>
<dbReference type="EMBL" id="BAAAZD010000002">
    <property type="protein sequence ID" value="GAA4009487.1"/>
    <property type="molecule type" value="Genomic_DNA"/>
</dbReference>
<dbReference type="Proteomes" id="UP001501310">
    <property type="component" value="Unassembled WGS sequence"/>
</dbReference>
<accession>A0ABP7SBY6</accession>
<proteinExistence type="predicted"/>